<sequence length="239" mass="27533">MKSNNEDNSNSWIGMYSLLLLLLLSPSLLFAQTIAKKVWTPFRLSAGLQWQGAINSNLFDVSAIQPFNLPYSICGGGPCMPYQYERNIQGLGLSLSAAVRTRNFYEFHYTPILRYDEMRFADLNPGKKIRGLILNQRMGVNKYIKGKLGRPNAYVGVSYGLFNTGKKFEFYDSFFKKQASFKTQFPAFIVSYGQRVYKQWFAGFDFHLLHKGLPHNHTRHFFMYGLNISYHHGFSKKGK</sequence>
<dbReference type="Proteomes" id="UP001168528">
    <property type="component" value="Unassembled WGS sequence"/>
</dbReference>
<name>A0ABT8RKB2_9BACT</name>
<dbReference type="RefSeq" id="WP_302042590.1">
    <property type="nucleotide sequence ID" value="NZ_JAUKPO010000094.1"/>
</dbReference>
<accession>A0ABT8RKB2</accession>
<organism evidence="1 2">
    <name type="scientific">Rhodocytophaga aerolata</name>
    <dbReference type="NCBI Taxonomy" id="455078"/>
    <lineage>
        <taxon>Bacteria</taxon>
        <taxon>Pseudomonadati</taxon>
        <taxon>Bacteroidota</taxon>
        <taxon>Cytophagia</taxon>
        <taxon>Cytophagales</taxon>
        <taxon>Rhodocytophagaceae</taxon>
        <taxon>Rhodocytophaga</taxon>
    </lineage>
</organism>
<evidence type="ECO:0008006" key="3">
    <source>
        <dbReference type="Google" id="ProtNLM"/>
    </source>
</evidence>
<protein>
    <recommendedName>
        <fullName evidence="3">PorT family protein</fullName>
    </recommendedName>
</protein>
<evidence type="ECO:0000313" key="1">
    <source>
        <dbReference type="EMBL" id="MDO1451793.1"/>
    </source>
</evidence>
<proteinExistence type="predicted"/>
<comment type="caution">
    <text evidence="1">The sequence shown here is derived from an EMBL/GenBank/DDBJ whole genome shotgun (WGS) entry which is preliminary data.</text>
</comment>
<dbReference type="EMBL" id="JAUKPO010000094">
    <property type="protein sequence ID" value="MDO1451793.1"/>
    <property type="molecule type" value="Genomic_DNA"/>
</dbReference>
<keyword evidence="2" id="KW-1185">Reference proteome</keyword>
<reference evidence="1" key="1">
    <citation type="submission" date="2023-07" db="EMBL/GenBank/DDBJ databases">
        <title>The genome sequence of Rhodocytophaga aerolata KACC 12507.</title>
        <authorList>
            <person name="Zhang X."/>
        </authorList>
    </citation>
    <scope>NUCLEOTIDE SEQUENCE</scope>
    <source>
        <strain evidence="1">KACC 12507</strain>
    </source>
</reference>
<evidence type="ECO:0000313" key="2">
    <source>
        <dbReference type="Proteomes" id="UP001168528"/>
    </source>
</evidence>
<gene>
    <name evidence="1" type="ORF">Q0590_36300</name>
</gene>